<dbReference type="EMBL" id="BMKG01000032">
    <property type="protein sequence ID" value="GGC22202.1"/>
    <property type="molecule type" value="Genomic_DNA"/>
</dbReference>
<dbReference type="Proteomes" id="UP000430634">
    <property type="component" value="Unassembled WGS sequence"/>
</dbReference>
<dbReference type="EMBL" id="WNKZ01000060">
    <property type="protein sequence ID" value="MTV54772.1"/>
    <property type="molecule type" value="Genomic_DNA"/>
</dbReference>
<evidence type="ECO:0000313" key="4">
    <source>
        <dbReference type="EMBL" id="GGC22202.1"/>
    </source>
</evidence>
<keyword evidence="2" id="KW-0732">Signal</keyword>
<reference evidence="4" key="1">
    <citation type="journal article" date="2014" name="Int. J. Syst. Evol. Microbiol.">
        <title>Complete genome of a new Firmicutes species belonging to the dominant human colonic microbiota ('Ruminococcus bicirculans') reveals two chromosomes and a selective capacity to utilize plant glucans.</title>
        <authorList>
            <consortium name="NISC Comparative Sequencing Program"/>
            <person name="Wegmann U."/>
            <person name="Louis P."/>
            <person name="Goesmann A."/>
            <person name="Henrissat B."/>
            <person name="Duncan S.H."/>
            <person name="Flint H.J."/>
        </authorList>
    </citation>
    <scope>NUCLEOTIDE SEQUENCE</scope>
    <source>
        <strain evidence="4">CGMCC 1.15931</strain>
    </source>
</reference>
<feature type="compositionally biased region" description="Basic and acidic residues" evidence="1">
    <location>
        <begin position="60"/>
        <end position="86"/>
    </location>
</feature>
<protein>
    <submittedName>
        <fullName evidence="5">DUF4124 domain-containing protein</fullName>
    </submittedName>
</protein>
<accession>A0A6I3T2T0</accession>
<dbReference type="Pfam" id="PF13511">
    <property type="entry name" value="DUF4124"/>
    <property type="match status" value="1"/>
</dbReference>
<feature type="region of interest" description="Disordered" evidence="1">
    <location>
        <begin position="50"/>
        <end position="86"/>
    </location>
</feature>
<evidence type="ECO:0000313" key="7">
    <source>
        <dbReference type="Proteomes" id="UP000622638"/>
    </source>
</evidence>
<dbReference type="InterPro" id="IPR025392">
    <property type="entry name" value="DUF4124"/>
</dbReference>
<sequence length="145" mass="15839">MTRAAHVLALALTVLAAAPAQAQVYKCTAGGQVTYSQTPCERGAETVLATPAAPAPSPDAAKDLQRMQRESKKLEQQRLKRQALQEREDARLDRAAGLRRQKCDKLRLDRKWADDDVRRAAPQAVEGARLKAARAAERLAVECPA</sequence>
<comment type="caution">
    <text evidence="5">The sequence shown here is derived from an EMBL/GenBank/DDBJ whole genome shotgun (WGS) entry which is preliminary data.</text>
</comment>
<reference evidence="4" key="4">
    <citation type="submission" date="2024-05" db="EMBL/GenBank/DDBJ databases">
        <authorList>
            <person name="Sun Q."/>
            <person name="Zhou Y."/>
        </authorList>
    </citation>
    <scope>NUCLEOTIDE SEQUENCE</scope>
    <source>
        <strain evidence="4">CGMCC 1.15931</strain>
    </source>
</reference>
<keyword evidence="7" id="KW-1185">Reference proteome</keyword>
<dbReference type="Proteomes" id="UP000622638">
    <property type="component" value="Unassembled WGS sequence"/>
</dbReference>
<organism evidence="5 6">
    <name type="scientific">Pseudoduganella buxea</name>
    <dbReference type="NCBI Taxonomy" id="1949069"/>
    <lineage>
        <taxon>Bacteria</taxon>
        <taxon>Pseudomonadati</taxon>
        <taxon>Pseudomonadota</taxon>
        <taxon>Betaproteobacteria</taxon>
        <taxon>Burkholderiales</taxon>
        <taxon>Oxalobacteraceae</taxon>
        <taxon>Telluria group</taxon>
        <taxon>Pseudoduganella</taxon>
    </lineage>
</organism>
<reference evidence="7" key="2">
    <citation type="journal article" date="2019" name="Int. J. Syst. Evol. Microbiol.">
        <title>The Global Catalogue of Microorganisms (GCM) 10K type strain sequencing project: providing services to taxonomists for standard genome sequencing and annotation.</title>
        <authorList>
            <consortium name="The Broad Institute Genomics Platform"/>
            <consortium name="The Broad Institute Genome Sequencing Center for Infectious Disease"/>
            <person name="Wu L."/>
            <person name="Ma J."/>
        </authorList>
    </citation>
    <scope>NUCLEOTIDE SEQUENCE [LARGE SCALE GENOMIC DNA]</scope>
    <source>
        <strain evidence="7">CGMCC 1.15931</strain>
    </source>
</reference>
<dbReference type="AlphaFoldDB" id="A0A6I3T2T0"/>
<gene>
    <name evidence="4" type="ORF">GCM10011572_49600</name>
    <name evidence="5" type="ORF">GM672_18750</name>
</gene>
<evidence type="ECO:0000313" key="6">
    <source>
        <dbReference type="Proteomes" id="UP000430634"/>
    </source>
</evidence>
<evidence type="ECO:0000313" key="5">
    <source>
        <dbReference type="EMBL" id="MTV54772.1"/>
    </source>
</evidence>
<reference evidence="5 6" key="3">
    <citation type="submission" date="2019-11" db="EMBL/GenBank/DDBJ databases">
        <title>Type strains purchased from KCTC, JCM and DSMZ.</title>
        <authorList>
            <person name="Lu H."/>
        </authorList>
    </citation>
    <scope>NUCLEOTIDE SEQUENCE [LARGE SCALE GENOMIC DNA]</scope>
    <source>
        <strain evidence="5 6">KCTC 52429</strain>
    </source>
</reference>
<proteinExistence type="predicted"/>
<feature type="signal peptide" evidence="2">
    <location>
        <begin position="1"/>
        <end position="22"/>
    </location>
</feature>
<evidence type="ECO:0000259" key="3">
    <source>
        <dbReference type="Pfam" id="PF13511"/>
    </source>
</evidence>
<feature type="chain" id="PRO_5026033222" evidence="2">
    <location>
        <begin position="23"/>
        <end position="145"/>
    </location>
</feature>
<name>A0A6I3T2T0_9BURK</name>
<feature type="domain" description="DUF4124" evidence="3">
    <location>
        <begin position="11"/>
        <end position="61"/>
    </location>
</feature>
<evidence type="ECO:0000256" key="2">
    <source>
        <dbReference type="SAM" id="SignalP"/>
    </source>
</evidence>
<evidence type="ECO:0000256" key="1">
    <source>
        <dbReference type="SAM" id="MobiDB-lite"/>
    </source>
</evidence>